<dbReference type="GO" id="GO:0020037">
    <property type="term" value="F:heme binding"/>
    <property type="evidence" value="ECO:0007669"/>
    <property type="project" value="UniProtKB-UniRule"/>
</dbReference>
<dbReference type="GO" id="GO:0046872">
    <property type="term" value="F:metal ion binding"/>
    <property type="evidence" value="ECO:0007669"/>
    <property type="project" value="UniProtKB-UniRule"/>
</dbReference>
<dbReference type="PRINTS" id="PR00363">
    <property type="entry name" value="CYTOCHROMEB5"/>
</dbReference>
<dbReference type="SUPFAM" id="SSF55856">
    <property type="entry name" value="Cytochrome b5-like heme/steroid binding domain"/>
    <property type="match status" value="1"/>
</dbReference>
<reference evidence="7" key="1">
    <citation type="submission" date="2022-07" db="EMBL/GenBank/DDBJ databases">
        <title>Phylogenomic reconstructions and comparative analyses of Kickxellomycotina fungi.</title>
        <authorList>
            <person name="Reynolds N.K."/>
            <person name="Stajich J.E."/>
            <person name="Barry K."/>
            <person name="Grigoriev I.V."/>
            <person name="Crous P."/>
            <person name="Smith M.E."/>
        </authorList>
    </citation>
    <scope>NUCLEOTIDE SEQUENCE</scope>
    <source>
        <strain evidence="7">BCRC 34381</strain>
    </source>
</reference>
<protein>
    <recommendedName>
        <fullName evidence="6">Cytochrome b5 heme-binding domain-containing protein</fullName>
    </recommendedName>
</protein>
<comment type="caution">
    <text evidence="7">The sequence shown here is derived from an EMBL/GenBank/DDBJ whole genome shotgun (WGS) entry which is preliminary data.</text>
</comment>
<dbReference type="InterPro" id="IPR051872">
    <property type="entry name" value="Cytochrome_b5/Flavoprotein_Rdt"/>
</dbReference>
<dbReference type="GO" id="GO:0005737">
    <property type="term" value="C:cytoplasm"/>
    <property type="evidence" value="ECO:0007669"/>
    <property type="project" value="TreeGrafter"/>
</dbReference>
<dbReference type="PANTHER" id="PTHR46237:SF1">
    <property type="entry name" value="CYTOCHROME B5 REDUCTASE 4"/>
    <property type="match status" value="1"/>
</dbReference>
<evidence type="ECO:0000259" key="6">
    <source>
        <dbReference type="PROSITE" id="PS50255"/>
    </source>
</evidence>
<evidence type="ECO:0000256" key="3">
    <source>
        <dbReference type="ARBA" id="ARBA00023004"/>
    </source>
</evidence>
<keyword evidence="3 4" id="KW-0408">Iron</keyword>
<proteinExistence type="inferred from homology"/>
<dbReference type="OrthoDB" id="432299at2759"/>
<dbReference type="InterPro" id="IPR018506">
    <property type="entry name" value="Cyt_B5_heme-BS"/>
</dbReference>
<keyword evidence="2 4" id="KW-0479">Metal-binding</keyword>
<name>A0A9W8CZQ4_9FUNG</name>
<evidence type="ECO:0000256" key="1">
    <source>
        <dbReference type="ARBA" id="ARBA00022617"/>
    </source>
</evidence>
<evidence type="ECO:0000256" key="5">
    <source>
        <dbReference type="SAM" id="MobiDB-lite"/>
    </source>
</evidence>
<sequence length="126" mass="14415">MRNSPQTLSAPGGSAQRPRRKVFIKPGHSQLDWMRLSTSGEDLRGVSQLQVLTMEEIAQHNKRDDCWMVVRDKVYNVTRYIDFHPGGRGQLMRAAGKDGTELFYDTHPWVNIETMLEKCLVGVITR</sequence>
<keyword evidence="1 4" id="KW-0349">Heme</keyword>
<dbReference type="PANTHER" id="PTHR46237">
    <property type="entry name" value="CYTOCHROME B5 REDUCTASE 4 FAMILY MEMBER"/>
    <property type="match status" value="1"/>
</dbReference>
<dbReference type="Gene3D" id="3.10.120.10">
    <property type="entry name" value="Cytochrome b5-like heme/steroid binding domain"/>
    <property type="match status" value="1"/>
</dbReference>
<dbReference type="SMART" id="SM01117">
    <property type="entry name" value="Cyt-b5"/>
    <property type="match status" value="1"/>
</dbReference>
<evidence type="ECO:0000313" key="8">
    <source>
        <dbReference type="Proteomes" id="UP001143981"/>
    </source>
</evidence>
<evidence type="ECO:0000313" key="7">
    <source>
        <dbReference type="EMBL" id="KAJ1731762.1"/>
    </source>
</evidence>
<evidence type="ECO:0000256" key="2">
    <source>
        <dbReference type="ARBA" id="ARBA00022723"/>
    </source>
</evidence>
<feature type="region of interest" description="Disordered" evidence="5">
    <location>
        <begin position="1"/>
        <end position="21"/>
    </location>
</feature>
<keyword evidence="8" id="KW-1185">Reference proteome</keyword>
<gene>
    <name evidence="7" type="ORF">LPJ61_002373</name>
</gene>
<evidence type="ECO:0000256" key="4">
    <source>
        <dbReference type="RuleBase" id="RU362121"/>
    </source>
</evidence>
<feature type="domain" description="Cytochrome b5 heme-binding" evidence="6">
    <location>
        <begin position="49"/>
        <end position="125"/>
    </location>
</feature>
<dbReference type="InterPro" id="IPR001199">
    <property type="entry name" value="Cyt_B5-like_heme/steroid-bd"/>
</dbReference>
<organism evidence="7 8">
    <name type="scientific">Coemansia biformis</name>
    <dbReference type="NCBI Taxonomy" id="1286918"/>
    <lineage>
        <taxon>Eukaryota</taxon>
        <taxon>Fungi</taxon>
        <taxon>Fungi incertae sedis</taxon>
        <taxon>Zoopagomycota</taxon>
        <taxon>Kickxellomycotina</taxon>
        <taxon>Kickxellomycetes</taxon>
        <taxon>Kickxellales</taxon>
        <taxon>Kickxellaceae</taxon>
        <taxon>Coemansia</taxon>
    </lineage>
</organism>
<dbReference type="InterPro" id="IPR036400">
    <property type="entry name" value="Cyt_B5-like_heme/steroid_sf"/>
</dbReference>
<dbReference type="Pfam" id="PF00173">
    <property type="entry name" value="Cyt-b5"/>
    <property type="match status" value="1"/>
</dbReference>
<dbReference type="GO" id="GO:0004128">
    <property type="term" value="F:cytochrome-b5 reductase activity, acting on NAD(P)H"/>
    <property type="evidence" value="ECO:0007669"/>
    <property type="project" value="TreeGrafter"/>
</dbReference>
<dbReference type="Proteomes" id="UP001143981">
    <property type="component" value="Unassembled WGS sequence"/>
</dbReference>
<dbReference type="FunFam" id="3.10.120.10:FF:000001">
    <property type="entry name" value="Cytochrome b5 reductase 4"/>
    <property type="match status" value="1"/>
</dbReference>
<accession>A0A9W8CZQ4</accession>
<dbReference type="EMBL" id="JANBOI010000293">
    <property type="protein sequence ID" value="KAJ1731762.1"/>
    <property type="molecule type" value="Genomic_DNA"/>
</dbReference>
<dbReference type="PROSITE" id="PS50255">
    <property type="entry name" value="CYTOCHROME_B5_2"/>
    <property type="match status" value="1"/>
</dbReference>
<dbReference type="PROSITE" id="PS00191">
    <property type="entry name" value="CYTOCHROME_B5_1"/>
    <property type="match status" value="1"/>
</dbReference>
<dbReference type="AlphaFoldDB" id="A0A9W8CZQ4"/>
<comment type="similarity">
    <text evidence="4">Belongs to the cytochrome b5 family.</text>
</comment>